<proteinExistence type="predicted"/>
<dbReference type="Proteomes" id="UP001165186">
    <property type="component" value="Unassembled WGS sequence"/>
</dbReference>
<organism evidence="1 2">
    <name type="scientific">Neofusicoccum parvum</name>
    <dbReference type="NCBI Taxonomy" id="310453"/>
    <lineage>
        <taxon>Eukaryota</taxon>
        <taxon>Fungi</taxon>
        <taxon>Dikarya</taxon>
        <taxon>Ascomycota</taxon>
        <taxon>Pezizomycotina</taxon>
        <taxon>Dothideomycetes</taxon>
        <taxon>Dothideomycetes incertae sedis</taxon>
        <taxon>Botryosphaeriales</taxon>
        <taxon>Botryosphaeriaceae</taxon>
        <taxon>Neofusicoccum</taxon>
    </lineage>
</organism>
<keyword evidence="2" id="KW-1185">Reference proteome</keyword>
<name>A0ACB5SQ03_9PEZI</name>
<evidence type="ECO:0000313" key="2">
    <source>
        <dbReference type="Proteomes" id="UP001165186"/>
    </source>
</evidence>
<accession>A0ACB5SQ03</accession>
<protein>
    <submittedName>
        <fullName evidence="1">Uncharacterized protein</fullName>
    </submittedName>
</protein>
<comment type="caution">
    <text evidence="1">The sequence shown here is derived from an EMBL/GenBank/DDBJ whole genome shotgun (WGS) entry which is preliminary data.</text>
</comment>
<sequence length="86" mass="9327">MIPRLGLSLLSLALPAVATQMSVNDPVELPVDPSLYLCDGVAFEGSCVYFPITYGECNTIEDKFDMKKDGIRSAVSGPNNFCTMFT</sequence>
<dbReference type="EMBL" id="BSXG01000178">
    <property type="protein sequence ID" value="GME51659.1"/>
    <property type="molecule type" value="Genomic_DNA"/>
</dbReference>
<evidence type="ECO:0000313" key="1">
    <source>
        <dbReference type="EMBL" id="GME51659.1"/>
    </source>
</evidence>
<gene>
    <name evidence="1" type="primary">g5204</name>
    <name evidence="1" type="ORF">NpPPO83_00005204</name>
</gene>
<reference evidence="1" key="1">
    <citation type="submission" date="2024-09" db="EMBL/GenBank/DDBJ databases">
        <title>Draft Genome Sequences of Neofusicoccum parvum.</title>
        <authorList>
            <person name="Ashida A."/>
            <person name="Camagna M."/>
            <person name="Tanaka A."/>
            <person name="Takemoto D."/>
        </authorList>
    </citation>
    <scope>NUCLEOTIDE SEQUENCE</scope>
    <source>
        <strain evidence="1">PPO83</strain>
    </source>
</reference>